<evidence type="ECO:0000313" key="3">
    <source>
        <dbReference type="Proteomes" id="UP001168579"/>
    </source>
</evidence>
<evidence type="ECO:0000256" key="1">
    <source>
        <dbReference type="SAM" id="Phobius"/>
    </source>
</evidence>
<keyword evidence="1" id="KW-0472">Membrane</keyword>
<proteinExistence type="predicted"/>
<organism evidence="2 3">
    <name type="scientific">Maribacter confluentis</name>
    <dbReference type="NCBI Taxonomy" id="1656093"/>
    <lineage>
        <taxon>Bacteria</taxon>
        <taxon>Pseudomonadati</taxon>
        <taxon>Bacteroidota</taxon>
        <taxon>Flavobacteriia</taxon>
        <taxon>Flavobacteriales</taxon>
        <taxon>Flavobacteriaceae</taxon>
        <taxon>Maribacter</taxon>
    </lineage>
</organism>
<dbReference type="Pfam" id="PF14060">
    <property type="entry name" value="DUF4252"/>
    <property type="match status" value="1"/>
</dbReference>
<keyword evidence="3" id="KW-1185">Reference proteome</keyword>
<comment type="caution">
    <text evidence="2">The sequence shown here is derived from an EMBL/GenBank/DDBJ whole genome shotgun (WGS) entry which is preliminary data.</text>
</comment>
<feature type="transmembrane region" description="Helical" evidence="1">
    <location>
        <begin position="12"/>
        <end position="34"/>
    </location>
</feature>
<sequence>MSLISLFLKQSKLIIFIIIIMSRFPIFIFLLAILSSCGGYNSIDNFYNDHKNDDQVTAIRVPQFMLAMISEISPEMKALVGNTKDLRFMQFPSATPARSQYLNAQMNGITGSSFIEVFRKNDELKRNVVSIREKRNSVKEILIYNNDNLSGSFLYFNGDFDPVKVREMAKNEQFTKFGENIISQFGPTTRGTQPYN</sequence>
<dbReference type="InterPro" id="IPR025348">
    <property type="entry name" value="DUF4252"/>
</dbReference>
<reference evidence="2" key="1">
    <citation type="journal article" date="2014" name="Int. J. Syst. Evol. Microbiol.">
        <title>Complete genome of a new Firmicutes species belonging to the dominant human colonic microbiota ('Ruminococcus bicirculans') reveals two chromosomes and a selective capacity to utilize plant glucans.</title>
        <authorList>
            <consortium name="NISC Comparative Sequencing Program"/>
            <person name="Wegmann U."/>
            <person name="Louis P."/>
            <person name="Goesmann A."/>
            <person name="Henrissat B."/>
            <person name="Duncan S.H."/>
            <person name="Flint H.J."/>
        </authorList>
    </citation>
    <scope>NUCLEOTIDE SEQUENCE</scope>
    <source>
        <strain evidence="2">CECT 8869</strain>
    </source>
</reference>
<dbReference type="Proteomes" id="UP001168579">
    <property type="component" value="Unassembled WGS sequence"/>
</dbReference>
<gene>
    <name evidence="2" type="ORF">Q2T41_00830</name>
</gene>
<keyword evidence="1" id="KW-0812">Transmembrane</keyword>
<name>A0ABT8RJH9_9FLAO</name>
<keyword evidence="1" id="KW-1133">Transmembrane helix</keyword>
<dbReference type="EMBL" id="JAUKUC010000001">
    <property type="protein sequence ID" value="MDO1511206.1"/>
    <property type="molecule type" value="Genomic_DNA"/>
</dbReference>
<dbReference type="RefSeq" id="WP_304434303.1">
    <property type="nucleotide sequence ID" value="NZ_JAUKUC010000001.1"/>
</dbReference>
<accession>A0ABT8RJH9</accession>
<protein>
    <submittedName>
        <fullName evidence="2">DUF4252 domain-containing protein</fullName>
    </submittedName>
</protein>
<evidence type="ECO:0000313" key="2">
    <source>
        <dbReference type="EMBL" id="MDO1511206.1"/>
    </source>
</evidence>
<reference evidence="2" key="2">
    <citation type="submission" date="2023-06" db="EMBL/GenBank/DDBJ databases">
        <authorList>
            <person name="Lucena T."/>
            <person name="Sun Q."/>
        </authorList>
    </citation>
    <scope>NUCLEOTIDE SEQUENCE</scope>
    <source>
        <strain evidence="2">CECT 8869</strain>
    </source>
</reference>